<dbReference type="PANTHER" id="PTHR35441:SF1">
    <property type="entry name" value="CIRCADIAN-ASSOCIATED TRANSCRIPTIONAL REPRESSOR"/>
    <property type="match status" value="1"/>
</dbReference>
<keyword evidence="3" id="KW-1185">Reference proteome</keyword>
<evidence type="ECO:0000256" key="1">
    <source>
        <dbReference type="SAM" id="MobiDB-lite"/>
    </source>
</evidence>
<name>A0A8C6YVF7_NOTPE</name>
<proteinExistence type="predicted"/>
<feature type="compositionally biased region" description="Basic residues" evidence="1">
    <location>
        <begin position="17"/>
        <end position="35"/>
    </location>
</feature>
<dbReference type="GO" id="GO:0000978">
    <property type="term" value="F:RNA polymerase II cis-regulatory region sequence-specific DNA binding"/>
    <property type="evidence" value="ECO:0007669"/>
    <property type="project" value="TreeGrafter"/>
</dbReference>
<feature type="compositionally biased region" description="Gly residues" evidence="1">
    <location>
        <begin position="1"/>
        <end position="11"/>
    </location>
</feature>
<feature type="compositionally biased region" description="Basic and acidic residues" evidence="1">
    <location>
        <begin position="36"/>
        <end position="47"/>
    </location>
</feature>
<dbReference type="InterPro" id="IPR031373">
    <property type="entry name" value="Ciart"/>
</dbReference>
<sequence length="282" mass="29895">MEPAGSDGGPGLAAPSSRRRRRRPGPSHGPPAKRSRGGDPEPVHSDGDRLFAQKCQELQGFIRPLAELLNGLKTGRYDKGLSSFQQSVAMDRLQRIIGVLQKPEMGERYLGTLLQVEMMLKLWFPHVAPKTATLEQRRRRGDTRDTSPLPAATVATTRPGMSVTWVHAAPICTLPGAAASPDSSATAAVTVTAAGPPPLPCTRSPLLHTAPHTQPPPCTRLLALSPAPPCTRPLLLHTAPRTQPPPRTLISAPSPPPPHLHAALRALLPAPRAGAEAASPVT</sequence>
<reference evidence="2" key="1">
    <citation type="submission" date="2025-08" db="UniProtKB">
        <authorList>
            <consortium name="Ensembl"/>
        </authorList>
    </citation>
    <scope>IDENTIFICATION</scope>
</reference>
<organism evidence="2 3">
    <name type="scientific">Nothoprocta perdicaria</name>
    <name type="common">Chilean tinamou</name>
    <name type="synonym">Crypturus perdicarius</name>
    <dbReference type="NCBI Taxonomy" id="30464"/>
    <lineage>
        <taxon>Eukaryota</taxon>
        <taxon>Metazoa</taxon>
        <taxon>Chordata</taxon>
        <taxon>Craniata</taxon>
        <taxon>Vertebrata</taxon>
        <taxon>Euteleostomi</taxon>
        <taxon>Archelosauria</taxon>
        <taxon>Archosauria</taxon>
        <taxon>Dinosauria</taxon>
        <taxon>Saurischia</taxon>
        <taxon>Theropoda</taxon>
        <taxon>Coelurosauria</taxon>
        <taxon>Aves</taxon>
        <taxon>Palaeognathae</taxon>
        <taxon>Tinamiformes</taxon>
        <taxon>Tinamidae</taxon>
        <taxon>Nothoprocta</taxon>
    </lineage>
</organism>
<dbReference type="AlphaFoldDB" id="A0A8C6YVF7"/>
<dbReference type="GO" id="GO:0032922">
    <property type="term" value="P:circadian regulation of gene expression"/>
    <property type="evidence" value="ECO:0007669"/>
    <property type="project" value="InterPro"/>
</dbReference>
<dbReference type="PANTHER" id="PTHR35441">
    <property type="entry name" value="CIRCADIAN-ASSOCIATED TRANSCRIPTIONAL REPRESSOR"/>
    <property type="match status" value="1"/>
</dbReference>
<dbReference type="GO" id="GO:0005634">
    <property type="term" value="C:nucleus"/>
    <property type="evidence" value="ECO:0007669"/>
    <property type="project" value="TreeGrafter"/>
</dbReference>
<gene>
    <name evidence="2" type="primary">CIART</name>
</gene>
<dbReference type="Pfam" id="PF15673">
    <property type="entry name" value="Ciart"/>
    <property type="match status" value="1"/>
</dbReference>
<dbReference type="GO" id="GO:0045892">
    <property type="term" value="P:negative regulation of DNA-templated transcription"/>
    <property type="evidence" value="ECO:0007669"/>
    <property type="project" value="TreeGrafter"/>
</dbReference>
<evidence type="ECO:0000313" key="2">
    <source>
        <dbReference type="Ensembl" id="ENSNPEP00000004941.1"/>
    </source>
</evidence>
<protein>
    <submittedName>
        <fullName evidence="2">Circadian associated repressor of transcription</fullName>
    </submittedName>
</protein>
<reference evidence="2" key="2">
    <citation type="submission" date="2025-09" db="UniProtKB">
        <authorList>
            <consortium name="Ensembl"/>
        </authorList>
    </citation>
    <scope>IDENTIFICATION</scope>
</reference>
<accession>A0A8C6YVF7</accession>
<dbReference type="Ensembl" id="ENSNPET00000005068.1">
    <property type="protein sequence ID" value="ENSNPEP00000004941.1"/>
    <property type="gene ID" value="ENSNPEG00000003769.1"/>
</dbReference>
<evidence type="ECO:0000313" key="3">
    <source>
        <dbReference type="Proteomes" id="UP000694420"/>
    </source>
</evidence>
<feature type="region of interest" description="Disordered" evidence="1">
    <location>
        <begin position="1"/>
        <end position="47"/>
    </location>
</feature>
<dbReference type="Proteomes" id="UP000694420">
    <property type="component" value="Unplaced"/>
</dbReference>